<dbReference type="Pfam" id="PF13665">
    <property type="entry name" value="Tox-PAAR-like"/>
    <property type="match status" value="1"/>
</dbReference>
<dbReference type="EMBL" id="CP011797">
    <property type="protein sequence ID" value="ATX75328.1"/>
    <property type="molecule type" value="Genomic_DNA"/>
</dbReference>
<protein>
    <submittedName>
        <fullName evidence="1">Uncharacterized protein</fullName>
    </submittedName>
</protein>
<dbReference type="KEGG" id="rfo:REIFOR_00151"/>
<sequence>MFLNSQMGAMNMAMPDVCKTPVPPAGPVPMPYPNSAQSTMANPSTASKKVMVANAPAHSLKTVVTLSMGDNAGVAGGVMSSKMMGECRHSKGSMKVMIEGQPATRLTDMTMQNAMPGNGVGATIKPAQTKVLAPS</sequence>
<evidence type="ECO:0000313" key="2">
    <source>
        <dbReference type="Proteomes" id="UP000229757"/>
    </source>
</evidence>
<name>A0A2K8KJY0_9GAMM</name>
<organism evidence="1 2">
    <name type="scientific">Reinekea forsetii</name>
    <dbReference type="NCBI Taxonomy" id="1336806"/>
    <lineage>
        <taxon>Bacteria</taxon>
        <taxon>Pseudomonadati</taxon>
        <taxon>Pseudomonadota</taxon>
        <taxon>Gammaproteobacteria</taxon>
        <taxon>Oceanospirillales</taxon>
        <taxon>Saccharospirillaceae</taxon>
        <taxon>Reinekea</taxon>
    </lineage>
</organism>
<proteinExistence type="predicted"/>
<accession>A0A2K8KJY0</accession>
<keyword evidence="2" id="KW-1185">Reference proteome</keyword>
<dbReference type="Proteomes" id="UP000229757">
    <property type="component" value="Chromosome"/>
</dbReference>
<reference evidence="1 2" key="1">
    <citation type="journal article" date="2017" name="Environ. Microbiol.">
        <title>Genomic and physiological analyses of 'Reinekea forsetii' reveal a versatile opportunistic lifestyle during spring algae blooms.</title>
        <authorList>
            <person name="Avci B."/>
            <person name="Hahnke R.L."/>
            <person name="Chafee M."/>
            <person name="Fischer T."/>
            <person name="Gruber-Vodicka H."/>
            <person name="Tegetmeyer H.E."/>
            <person name="Harder J."/>
            <person name="Fuchs B.M."/>
            <person name="Amann R.I."/>
            <person name="Teeling H."/>
        </authorList>
    </citation>
    <scope>NUCLEOTIDE SEQUENCE [LARGE SCALE GENOMIC DNA]</scope>
    <source>
        <strain evidence="1 2">Hel1_31_D35</strain>
    </source>
</reference>
<dbReference type="RefSeq" id="WP_100255743.1">
    <property type="nucleotide sequence ID" value="NZ_CP011797.1"/>
</dbReference>
<dbReference type="CDD" id="cd14740">
    <property type="entry name" value="PAAR_4"/>
    <property type="match status" value="1"/>
</dbReference>
<gene>
    <name evidence="1" type="ORF">REIFOR_00151</name>
</gene>
<dbReference type="OrthoDB" id="272411at2"/>
<evidence type="ECO:0000313" key="1">
    <source>
        <dbReference type="EMBL" id="ATX75328.1"/>
    </source>
</evidence>
<dbReference type="AlphaFoldDB" id="A0A2K8KJY0"/>